<dbReference type="InterPro" id="IPR000086">
    <property type="entry name" value="NUDIX_hydrolase_dom"/>
</dbReference>
<dbReference type="PANTHER" id="PTHR16099:SF5">
    <property type="entry name" value="NUCLEOTIDE TRIPHOSPHATE DIPHOSPHATASE NUDT15"/>
    <property type="match status" value="1"/>
</dbReference>
<protein>
    <recommendedName>
        <fullName evidence="2">Nudix hydrolase domain-containing protein</fullName>
    </recommendedName>
</protein>
<dbReference type="Pfam" id="PF00293">
    <property type="entry name" value="NUDIX"/>
    <property type="match status" value="1"/>
</dbReference>
<dbReference type="GO" id="GO:0035539">
    <property type="term" value="F:8-oxo-7,8-dihydrodeoxyguanosine triphosphate pyrophosphatase activity"/>
    <property type="evidence" value="ECO:0007669"/>
    <property type="project" value="TreeGrafter"/>
</dbReference>
<feature type="domain" description="Nudix hydrolase" evidence="2">
    <location>
        <begin position="14"/>
        <end position="144"/>
    </location>
</feature>
<evidence type="ECO:0000313" key="4">
    <source>
        <dbReference type="Proteomes" id="UP000020467"/>
    </source>
</evidence>
<dbReference type="Proteomes" id="UP000020467">
    <property type="component" value="Unassembled WGS sequence"/>
</dbReference>
<evidence type="ECO:0000313" key="3">
    <source>
        <dbReference type="EMBL" id="EXF75099.1"/>
    </source>
</evidence>
<dbReference type="InterPro" id="IPR015797">
    <property type="entry name" value="NUDIX_hydrolase-like_dom_sf"/>
</dbReference>
<comment type="caution">
    <text evidence="3">The sequence shown here is derived from an EMBL/GenBank/DDBJ whole genome shotgun (WGS) entry which is preliminary data.</text>
</comment>
<keyword evidence="1" id="KW-0378">Hydrolase</keyword>
<evidence type="ECO:0000256" key="1">
    <source>
        <dbReference type="ARBA" id="ARBA00022801"/>
    </source>
</evidence>
<accession>A0A010RBJ7</accession>
<dbReference type="AlphaFoldDB" id="A0A010RBJ7"/>
<evidence type="ECO:0000259" key="2">
    <source>
        <dbReference type="PROSITE" id="PS51462"/>
    </source>
</evidence>
<reference evidence="3 4" key="1">
    <citation type="submission" date="2014-02" db="EMBL/GenBank/DDBJ databases">
        <title>The genome sequence of Colletotrichum fioriniae PJ7.</title>
        <authorList>
            <person name="Baroncelli R."/>
            <person name="Thon M.R."/>
        </authorList>
    </citation>
    <scope>NUCLEOTIDE SEQUENCE [LARGE SCALE GENOMIC DNA]</scope>
    <source>
        <strain evidence="3 4">PJ7</strain>
    </source>
</reference>
<dbReference type="SUPFAM" id="SSF55811">
    <property type="entry name" value="Nudix"/>
    <property type="match status" value="1"/>
</dbReference>
<dbReference type="STRING" id="1445577.A0A010RBJ7"/>
<dbReference type="KEGG" id="cfj:CFIO01_06709"/>
<dbReference type="HOGENOM" id="CLU_037162_9_0_1"/>
<dbReference type="PROSITE" id="PS00893">
    <property type="entry name" value="NUDIX_BOX"/>
    <property type="match status" value="1"/>
</dbReference>
<name>A0A010RBJ7_9PEZI</name>
<dbReference type="OrthoDB" id="447842at2759"/>
<dbReference type="PANTHER" id="PTHR16099">
    <property type="entry name" value="8-OXO-DGTP DIPHOSPHATES NUDT15"/>
    <property type="match status" value="1"/>
</dbReference>
<sequence>MALPRLHDDPQFHHIRSGVTAIIERHGKVIIGMRKASHGTGKMQMPGGHQDMWEEPEACAERETLEETGLVVKAIAHGPTTDDRFLEERKHYKTLHIWCKMVDETAEPEAMEMDKCDKWMWKSAEELEEYYHQGKAFEPLRNLVRKVPQNDFLEELRKRASAYEDAVKLAEQAGVDEQTKVDEQATDATQ</sequence>
<dbReference type="PROSITE" id="PS51462">
    <property type="entry name" value="NUDIX"/>
    <property type="match status" value="1"/>
</dbReference>
<dbReference type="CDD" id="cd04678">
    <property type="entry name" value="NUDIX_MTH2_Nudt15"/>
    <property type="match status" value="1"/>
</dbReference>
<dbReference type="InterPro" id="IPR020084">
    <property type="entry name" value="NUDIX_hydrolase_CS"/>
</dbReference>
<organism evidence="3 4">
    <name type="scientific">Colletotrichum fioriniae PJ7</name>
    <dbReference type="NCBI Taxonomy" id="1445577"/>
    <lineage>
        <taxon>Eukaryota</taxon>
        <taxon>Fungi</taxon>
        <taxon>Dikarya</taxon>
        <taxon>Ascomycota</taxon>
        <taxon>Pezizomycotina</taxon>
        <taxon>Sordariomycetes</taxon>
        <taxon>Hypocreomycetidae</taxon>
        <taxon>Glomerellales</taxon>
        <taxon>Glomerellaceae</taxon>
        <taxon>Colletotrichum</taxon>
        <taxon>Colletotrichum acutatum species complex</taxon>
    </lineage>
</organism>
<dbReference type="GO" id="GO:0005829">
    <property type="term" value="C:cytosol"/>
    <property type="evidence" value="ECO:0007669"/>
    <property type="project" value="TreeGrafter"/>
</dbReference>
<dbReference type="eggNOG" id="ENOG502S3YT">
    <property type="taxonomic scope" value="Eukaryota"/>
</dbReference>
<dbReference type="EMBL" id="JARH01000928">
    <property type="protein sequence ID" value="EXF75099.1"/>
    <property type="molecule type" value="Genomic_DNA"/>
</dbReference>
<proteinExistence type="predicted"/>
<dbReference type="GO" id="GO:0006203">
    <property type="term" value="P:dGTP catabolic process"/>
    <property type="evidence" value="ECO:0007669"/>
    <property type="project" value="TreeGrafter"/>
</dbReference>
<gene>
    <name evidence="3" type="ORF">CFIO01_06709</name>
</gene>
<dbReference type="Gene3D" id="3.90.79.10">
    <property type="entry name" value="Nucleoside Triphosphate Pyrophosphohydrolase"/>
    <property type="match status" value="1"/>
</dbReference>
<keyword evidence="4" id="KW-1185">Reference proteome</keyword>